<feature type="chain" id="PRO_5005538850" description="Protein BIG1" evidence="2">
    <location>
        <begin position="20"/>
        <end position="281"/>
    </location>
</feature>
<keyword evidence="2" id="KW-0732">Signal</keyword>
<keyword evidence="4" id="KW-1185">Reference proteome</keyword>
<evidence type="ECO:0000256" key="1">
    <source>
        <dbReference type="SAM" id="Phobius"/>
    </source>
</evidence>
<dbReference type="InterPro" id="IPR008388">
    <property type="entry name" value="Ac45_acc_su"/>
</dbReference>
<organism evidence="3 4">
    <name type="scientific">Sphaeroforma arctica JP610</name>
    <dbReference type="NCBI Taxonomy" id="667725"/>
    <lineage>
        <taxon>Eukaryota</taxon>
        <taxon>Ichthyosporea</taxon>
        <taxon>Ichthyophonida</taxon>
        <taxon>Sphaeroforma</taxon>
    </lineage>
</organism>
<dbReference type="PANTHER" id="PTHR12471:SF7">
    <property type="entry name" value="V-TYPE PROTON ATPASE SUBUNIT S1"/>
    <property type="match status" value="1"/>
</dbReference>
<sequence length="281" mass="30282">MFKALVLAVASVCAVQASGSVPVFVWSPESLAPAVSSGFAPSATEIANQITTSKAEEDKTIVVFLQDKLSNFDFSRYAGSDGVSSPLLQSLLHNTNSHVYDNVLDAADIVRHTVTKTADRTHEIESVAELDILDLGDGVHTILVKLSSPATTGAANQFAVNDKLIGDVMEKIARATNDKYVAVLTASEPSEYLDLNFVHKLSTVKHRRQAEEGDADPSEGGAKAIDPATVQNRYFSAPIITGLFVLAIFTFLIYFGSYTLCEMQSPIRFQDPSIPLVGKEE</sequence>
<evidence type="ECO:0000313" key="4">
    <source>
        <dbReference type="Proteomes" id="UP000054560"/>
    </source>
</evidence>
<gene>
    <name evidence="3" type="ORF">SARC_09879</name>
</gene>
<name>A0A0L0FME9_9EUKA</name>
<dbReference type="GeneID" id="25910383"/>
<feature type="transmembrane region" description="Helical" evidence="1">
    <location>
        <begin position="234"/>
        <end position="255"/>
    </location>
</feature>
<dbReference type="RefSeq" id="XP_014151568.1">
    <property type="nucleotide sequence ID" value="XM_014296093.1"/>
</dbReference>
<keyword evidence="1" id="KW-0812">Transmembrane</keyword>
<dbReference type="GO" id="GO:0001671">
    <property type="term" value="F:ATPase activator activity"/>
    <property type="evidence" value="ECO:0007669"/>
    <property type="project" value="TreeGrafter"/>
</dbReference>
<dbReference type="GO" id="GO:0033176">
    <property type="term" value="C:proton-transporting V-type ATPase complex"/>
    <property type="evidence" value="ECO:0007669"/>
    <property type="project" value="TreeGrafter"/>
</dbReference>
<evidence type="ECO:0008006" key="5">
    <source>
        <dbReference type="Google" id="ProtNLM"/>
    </source>
</evidence>
<reference evidence="3 4" key="1">
    <citation type="submission" date="2011-02" db="EMBL/GenBank/DDBJ databases">
        <title>The Genome Sequence of Sphaeroforma arctica JP610.</title>
        <authorList>
            <consortium name="The Broad Institute Genome Sequencing Platform"/>
            <person name="Russ C."/>
            <person name="Cuomo C."/>
            <person name="Young S.K."/>
            <person name="Zeng Q."/>
            <person name="Gargeya S."/>
            <person name="Alvarado L."/>
            <person name="Berlin A."/>
            <person name="Chapman S.B."/>
            <person name="Chen Z."/>
            <person name="Freedman E."/>
            <person name="Gellesch M."/>
            <person name="Goldberg J."/>
            <person name="Griggs A."/>
            <person name="Gujja S."/>
            <person name="Heilman E."/>
            <person name="Heiman D."/>
            <person name="Howarth C."/>
            <person name="Mehta T."/>
            <person name="Neiman D."/>
            <person name="Pearson M."/>
            <person name="Roberts A."/>
            <person name="Saif S."/>
            <person name="Shea T."/>
            <person name="Shenoy N."/>
            <person name="Sisk P."/>
            <person name="Stolte C."/>
            <person name="Sykes S."/>
            <person name="White J."/>
            <person name="Yandava C."/>
            <person name="Burger G."/>
            <person name="Gray M.W."/>
            <person name="Holland P.W.H."/>
            <person name="King N."/>
            <person name="Lang F.B.F."/>
            <person name="Roger A.J."/>
            <person name="Ruiz-Trillo I."/>
            <person name="Haas B."/>
            <person name="Nusbaum C."/>
            <person name="Birren B."/>
        </authorList>
    </citation>
    <scope>NUCLEOTIDE SEQUENCE [LARGE SCALE GENOMIC DNA]</scope>
    <source>
        <strain evidence="3 4">JP610</strain>
    </source>
</reference>
<keyword evidence="1" id="KW-1133">Transmembrane helix</keyword>
<evidence type="ECO:0000313" key="3">
    <source>
        <dbReference type="EMBL" id="KNC77666.1"/>
    </source>
</evidence>
<evidence type="ECO:0000256" key="2">
    <source>
        <dbReference type="SAM" id="SignalP"/>
    </source>
</evidence>
<proteinExistence type="predicted"/>
<dbReference type="GO" id="GO:0030641">
    <property type="term" value="P:regulation of cellular pH"/>
    <property type="evidence" value="ECO:0007669"/>
    <property type="project" value="TreeGrafter"/>
</dbReference>
<accession>A0A0L0FME9</accession>
<dbReference type="PANTHER" id="PTHR12471">
    <property type="entry name" value="VACUOLAR ATP SYNTHASE SUBUNIT S1"/>
    <property type="match status" value="1"/>
</dbReference>
<feature type="signal peptide" evidence="2">
    <location>
        <begin position="1"/>
        <end position="19"/>
    </location>
</feature>
<dbReference type="AlphaFoldDB" id="A0A0L0FME9"/>
<dbReference type="OrthoDB" id="9985059at2759"/>
<protein>
    <recommendedName>
        <fullName evidence="5">Protein BIG1</fullName>
    </recommendedName>
</protein>
<dbReference type="EMBL" id="KQ242666">
    <property type="protein sequence ID" value="KNC77666.1"/>
    <property type="molecule type" value="Genomic_DNA"/>
</dbReference>
<keyword evidence="1" id="KW-0472">Membrane</keyword>
<dbReference type="Proteomes" id="UP000054560">
    <property type="component" value="Unassembled WGS sequence"/>
</dbReference>